<proteinExistence type="predicted"/>
<dbReference type="Proteomes" id="UP000269221">
    <property type="component" value="Unassembled WGS sequence"/>
</dbReference>
<protein>
    <submittedName>
        <fullName evidence="1">Uncharacterized protein</fullName>
    </submittedName>
</protein>
<organism evidence="1 2">
    <name type="scientific">Hirundo rustica rustica</name>
    <dbReference type="NCBI Taxonomy" id="333673"/>
    <lineage>
        <taxon>Eukaryota</taxon>
        <taxon>Metazoa</taxon>
        <taxon>Chordata</taxon>
        <taxon>Craniata</taxon>
        <taxon>Vertebrata</taxon>
        <taxon>Euteleostomi</taxon>
        <taxon>Archelosauria</taxon>
        <taxon>Archosauria</taxon>
        <taxon>Dinosauria</taxon>
        <taxon>Saurischia</taxon>
        <taxon>Theropoda</taxon>
        <taxon>Coelurosauria</taxon>
        <taxon>Aves</taxon>
        <taxon>Neognathae</taxon>
        <taxon>Neoaves</taxon>
        <taxon>Telluraves</taxon>
        <taxon>Australaves</taxon>
        <taxon>Passeriformes</taxon>
        <taxon>Sylvioidea</taxon>
        <taxon>Hirundinidae</taxon>
        <taxon>Hirundo</taxon>
    </lineage>
</organism>
<reference evidence="1 2" key="1">
    <citation type="submission" date="2018-07" db="EMBL/GenBank/DDBJ databases">
        <title>A high quality draft genome assembly of the barn swallow (H. rustica rustica).</title>
        <authorList>
            <person name="Formenti G."/>
            <person name="Chiara M."/>
            <person name="Poveda L."/>
            <person name="Francoijs K.-J."/>
            <person name="Bonisoli-Alquati A."/>
            <person name="Canova L."/>
            <person name="Gianfranceschi L."/>
            <person name="Horner D.S."/>
            <person name="Saino N."/>
        </authorList>
    </citation>
    <scope>NUCLEOTIDE SEQUENCE [LARGE SCALE GENOMIC DNA]</scope>
    <source>
        <strain evidence="1">Chelidonia</strain>
        <tissue evidence="1">Blood</tissue>
    </source>
</reference>
<comment type="caution">
    <text evidence="1">The sequence shown here is derived from an EMBL/GenBank/DDBJ whole genome shotgun (WGS) entry which is preliminary data.</text>
</comment>
<gene>
    <name evidence="1" type="ORF">DUI87_11328</name>
</gene>
<name>A0A3M0KG89_HIRRU</name>
<dbReference type="EMBL" id="QRBI01000107">
    <property type="protein sequence ID" value="RMC12192.1"/>
    <property type="molecule type" value="Genomic_DNA"/>
</dbReference>
<sequence>MDIRNFFMERSSQALEWTTQGGSVATILERVQGMTGCGTHGSGLVDNVAMSHRLIHLVVQGMQIAALPTDPELATEKFGQIPKVSKIMKLEEGEDKSKAVEVLAKFEEQIKEEKIVSRKYCEILQEEWDEYNELEEG</sequence>
<evidence type="ECO:0000313" key="2">
    <source>
        <dbReference type="Proteomes" id="UP000269221"/>
    </source>
</evidence>
<accession>A0A3M0KG89</accession>
<evidence type="ECO:0000313" key="1">
    <source>
        <dbReference type="EMBL" id="RMC12192.1"/>
    </source>
</evidence>
<dbReference type="AlphaFoldDB" id="A0A3M0KG89"/>
<keyword evidence="2" id="KW-1185">Reference proteome</keyword>